<keyword evidence="1" id="KW-1133">Transmembrane helix</keyword>
<dbReference type="OrthoDB" id="5841748at2759"/>
<dbReference type="AlphaFoldDB" id="A0A6I9WWG6"/>
<keyword evidence="1" id="KW-0812">Transmembrane</keyword>
<keyword evidence="2" id="KW-1185">Reference proteome</keyword>
<evidence type="ECO:0000313" key="2">
    <source>
        <dbReference type="Proteomes" id="UP000504615"/>
    </source>
</evidence>
<dbReference type="GeneID" id="105426653"/>
<dbReference type="KEGG" id="pbar:105426653"/>
<gene>
    <name evidence="3" type="primary">LOC105426653</name>
</gene>
<reference evidence="3" key="1">
    <citation type="submission" date="2025-08" db="UniProtKB">
        <authorList>
            <consortium name="RefSeq"/>
        </authorList>
    </citation>
    <scope>IDENTIFICATION</scope>
</reference>
<evidence type="ECO:0000313" key="3">
    <source>
        <dbReference type="RefSeq" id="XP_011636267.1"/>
    </source>
</evidence>
<organism evidence="2 3">
    <name type="scientific">Pogonomyrmex barbatus</name>
    <name type="common">red harvester ant</name>
    <dbReference type="NCBI Taxonomy" id="144034"/>
    <lineage>
        <taxon>Eukaryota</taxon>
        <taxon>Metazoa</taxon>
        <taxon>Ecdysozoa</taxon>
        <taxon>Arthropoda</taxon>
        <taxon>Hexapoda</taxon>
        <taxon>Insecta</taxon>
        <taxon>Pterygota</taxon>
        <taxon>Neoptera</taxon>
        <taxon>Endopterygota</taxon>
        <taxon>Hymenoptera</taxon>
        <taxon>Apocrita</taxon>
        <taxon>Aculeata</taxon>
        <taxon>Formicoidea</taxon>
        <taxon>Formicidae</taxon>
        <taxon>Myrmicinae</taxon>
        <taxon>Pogonomyrmex</taxon>
    </lineage>
</organism>
<name>A0A6I9WWG6_9HYME</name>
<protein>
    <submittedName>
        <fullName evidence="3">LOW QUALITY PROTEIN: uncharacterized protein LOC105426653</fullName>
    </submittedName>
</protein>
<evidence type="ECO:0000256" key="1">
    <source>
        <dbReference type="SAM" id="Phobius"/>
    </source>
</evidence>
<proteinExistence type="predicted"/>
<dbReference type="RefSeq" id="XP_011636267.1">
    <property type="nucleotide sequence ID" value="XM_011637965.2"/>
</dbReference>
<accession>A0A6I9WWG6</accession>
<keyword evidence="1" id="KW-0472">Membrane</keyword>
<feature type="transmembrane region" description="Helical" evidence="1">
    <location>
        <begin position="21"/>
        <end position="44"/>
    </location>
</feature>
<dbReference type="SUPFAM" id="SSF53187">
    <property type="entry name" value="Zn-dependent exopeptidases"/>
    <property type="match status" value="1"/>
</dbReference>
<sequence length="420" mass="47887">MQRILSFPQMSRNIGESSEYVTKRLCFSFLFSVGFLCLLCGFLLGRFTVERLLEAQVQKIRGELAGNGLWNTEHLQQLVLLELESAPFNYDRMADRQTPDDVQRISGLFSNLSFVDIASNHASYVRGTIRGSQEPDRYIILSAKEDGITVALELAQILNAWQPRRSLIFCVSLTSSDVCPQALPKFMRQKIVAYLAVHGRFARANGRVALSGSDIMRFVAVEGIKTIPGNTNWEYLEQEVFGPRLPVDVPQVIFSFNDDGPAHSQMQHNQNSRVHNVILAQVVSQTIWRLSESIIIQWEPRYFNKTVNEMLKSIDTSRFQDAKEKLKKTLKILLETVKDSNIKIDVADNTQILSIRIWNDLLLDLDKALLCPDEIDLHSKTDLAILHKLLHESISESIILTYLDQMTKCYEDAIQVLKER</sequence>
<dbReference type="Proteomes" id="UP000504615">
    <property type="component" value="Unplaced"/>
</dbReference>
<dbReference type="Gene3D" id="3.40.630.10">
    <property type="entry name" value="Zn peptidases"/>
    <property type="match status" value="1"/>
</dbReference>